<name>A0ABT2DC15_9BURK</name>
<organism evidence="1 2">
    <name type="scientific">Massilia agilis</name>
    <dbReference type="NCBI Taxonomy" id="1811226"/>
    <lineage>
        <taxon>Bacteria</taxon>
        <taxon>Pseudomonadati</taxon>
        <taxon>Pseudomonadota</taxon>
        <taxon>Betaproteobacteria</taxon>
        <taxon>Burkholderiales</taxon>
        <taxon>Oxalobacteraceae</taxon>
        <taxon>Telluria group</taxon>
        <taxon>Massilia</taxon>
    </lineage>
</organism>
<proteinExistence type="predicted"/>
<protein>
    <submittedName>
        <fullName evidence="1">Uncharacterized protein</fullName>
    </submittedName>
</protein>
<evidence type="ECO:0000313" key="1">
    <source>
        <dbReference type="EMBL" id="MCS0808673.1"/>
    </source>
</evidence>
<comment type="caution">
    <text evidence="1">The sequence shown here is derived from an EMBL/GenBank/DDBJ whole genome shotgun (WGS) entry which is preliminary data.</text>
</comment>
<accession>A0ABT2DC15</accession>
<sequence length="71" mass="7364">MTPAEYASAIVRAVMNENDAMLSSIAQRQAESAEAMSILLAKGYGTSGMGLAALVRLVPVANLGGNEHEQS</sequence>
<dbReference type="Proteomes" id="UP001206126">
    <property type="component" value="Unassembled WGS sequence"/>
</dbReference>
<reference evidence="1 2" key="1">
    <citation type="submission" date="2022-08" db="EMBL/GenBank/DDBJ databases">
        <title>Reclassification of Massilia species as members of the genera Telluria, Duganella, Pseudoduganella, Mokoshia gen. nov. and Zemynaea gen. nov. using orthogonal and non-orthogonal genome-based approaches.</title>
        <authorList>
            <person name="Bowman J.P."/>
        </authorList>
    </citation>
    <scope>NUCLEOTIDE SEQUENCE [LARGE SCALE GENOMIC DNA]</scope>
    <source>
        <strain evidence="1 2">JCM 31605</strain>
    </source>
</reference>
<dbReference type="EMBL" id="JANUHB010000002">
    <property type="protein sequence ID" value="MCS0808673.1"/>
    <property type="molecule type" value="Genomic_DNA"/>
</dbReference>
<evidence type="ECO:0000313" key="2">
    <source>
        <dbReference type="Proteomes" id="UP001206126"/>
    </source>
</evidence>
<keyword evidence="2" id="KW-1185">Reference proteome</keyword>
<gene>
    <name evidence="1" type="ORF">NX774_12155</name>
</gene>
<dbReference type="RefSeq" id="WP_258822437.1">
    <property type="nucleotide sequence ID" value="NZ_JANUHB010000002.1"/>
</dbReference>